<comment type="caution">
    <text evidence="2">The sequence shown here is derived from an EMBL/GenBank/DDBJ whole genome shotgun (WGS) entry which is preliminary data.</text>
</comment>
<feature type="transmembrane region" description="Helical" evidence="1">
    <location>
        <begin position="12"/>
        <end position="31"/>
    </location>
</feature>
<organism evidence="2 3">
    <name type="scientific">Aliirhizobium smilacinae</name>
    <dbReference type="NCBI Taxonomy" id="1395944"/>
    <lineage>
        <taxon>Bacteria</taxon>
        <taxon>Pseudomonadati</taxon>
        <taxon>Pseudomonadota</taxon>
        <taxon>Alphaproteobacteria</taxon>
        <taxon>Hyphomicrobiales</taxon>
        <taxon>Rhizobiaceae</taxon>
        <taxon>Aliirhizobium</taxon>
    </lineage>
</organism>
<proteinExistence type="predicted"/>
<gene>
    <name evidence="2" type="ORF">FHP24_05315</name>
</gene>
<dbReference type="EMBL" id="VDMN01000001">
    <property type="protein sequence ID" value="TNM65667.1"/>
    <property type="molecule type" value="Genomic_DNA"/>
</dbReference>
<sequence>MENISRHLQLPCGFLRMLLMSALITCASLVVGDGAWWAMSFGLASLILMQVGYFGAVVALSVAEKNRRR</sequence>
<keyword evidence="1" id="KW-0472">Membrane</keyword>
<dbReference type="OrthoDB" id="8450885at2"/>
<evidence type="ECO:0000313" key="2">
    <source>
        <dbReference type="EMBL" id="TNM65667.1"/>
    </source>
</evidence>
<protein>
    <submittedName>
        <fullName evidence="2">Uncharacterized protein</fullName>
    </submittedName>
</protein>
<feature type="transmembrane region" description="Helical" evidence="1">
    <location>
        <begin position="37"/>
        <end position="63"/>
    </location>
</feature>
<name>A0A5C4XQU2_9HYPH</name>
<reference evidence="2 3" key="1">
    <citation type="submission" date="2019-06" db="EMBL/GenBank/DDBJ databases">
        <title>The draft genome of Rhizobium smilacinae PTYR-5.</title>
        <authorList>
            <person name="Liu L."/>
            <person name="Li L."/>
            <person name="Zhang X."/>
        </authorList>
    </citation>
    <scope>NUCLEOTIDE SEQUENCE [LARGE SCALE GENOMIC DNA]</scope>
    <source>
        <strain evidence="2 3">PTYR-5</strain>
    </source>
</reference>
<keyword evidence="1" id="KW-0812">Transmembrane</keyword>
<accession>A0A5C4XQU2</accession>
<dbReference type="AlphaFoldDB" id="A0A5C4XQU2"/>
<keyword evidence="1" id="KW-1133">Transmembrane helix</keyword>
<dbReference type="RefSeq" id="WP_139673859.1">
    <property type="nucleotide sequence ID" value="NZ_VDMN01000001.1"/>
</dbReference>
<evidence type="ECO:0000256" key="1">
    <source>
        <dbReference type="SAM" id="Phobius"/>
    </source>
</evidence>
<keyword evidence="3" id="KW-1185">Reference proteome</keyword>
<dbReference type="Proteomes" id="UP000311605">
    <property type="component" value="Unassembled WGS sequence"/>
</dbReference>
<evidence type="ECO:0000313" key="3">
    <source>
        <dbReference type="Proteomes" id="UP000311605"/>
    </source>
</evidence>